<keyword evidence="6 8" id="KW-1133">Transmembrane helix</keyword>
<proteinExistence type="inferred from homology"/>
<feature type="transmembrane region" description="Helical" evidence="8">
    <location>
        <begin position="105"/>
        <end position="126"/>
    </location>
</feature>
<gene>
    <name evidence="9" type="ORF">CLV62_11050</name>
</gene>
<dbReference type="InterPro" id="IPR007227">
    <property type="entry name" value="Cell_shape_determining_MreD"/>
</dbReference>
<evidence type="ECO:0000256" key="6">
    <source>
        <dbReference type="ARBA" id="ARBA00022989"/>
    </source>
</evidence>
<keyword evidence="5" id="KW-0133">Cell shape</keyword>
<feature type="transmembrane region" description="Helical" evidence="8">
    <location>
        <begin position="138"/>
        <end position="159"/>
    </location>
</feature>
<evidence type="ECO:0000256" key="8">
    <source>
        <dbReference type="SAM" id="Phobius"/>
    </source>
</evidence>
<comment type="similarity">
    <text evidence="2">Belongs to the MreD family.</text>
</comment>
<organism evidence="9 10">
    <name type="scientific">Dysgonomonas alginatilytica</name>
    <dbReference type="NCBI Taxonomy" id="1605892"/>
    <lineage>
        <taxon>Bacteria</taxon>
        <taxon>Pseudomonadati</taxon>
        <taxon>Bacteroidota</taxon>
        <taxon>Bacteroidia</taxon>
        <taxon>Bacteroidales</taxon>
        <taxon>Dysgonomonadaceae</taxon>
        <taxon>Dysgonomonas</taxon>
    </lineage>
</organism>
<comment type="subcellular location">
    <subcellularLocation>
        <location evidence="1">Cell membrane</location>
        <topology evidence="1">Multi-pass membrane protein</topology>
    </subcellularLocation>
</comment>
<dbReference type="OrthoDB" id="1132160at2"/>
<keyword evidence="10" id="KW-1185">Reference proteome</keyword>
<reference evidence="9 10" key="1">
    <citation type="submission" date="2018-03" db="EMBL/GenBank/DDBJ databases">
        <title>Genomic Encyclopedia of Archaeal and Bacterial Type Strains, Phase II (KMG-II): from individual species to whole genera.</title>
        <authorList>
            <person name="Goeker M."/>
        </authorList>
    </citation>
    <scope>NUCLEOTIDE SEQUENCE [LARGE SCALE GENOMIC DNA]</scope>
    <source>
        <strain evidence="9 10">DSM 100214</strain>
    </source>
</reference>
<protein>
    <submittedName>
        <fullName evidence="9">Rod shape-determining protein MreD</fullName>
    </submittedName>
</protein>
<name>A0A2V3PNN8_9BACT</name>
<evidence type="ECO:0000256" key="3">
    <source>
        <dbReference type="ARBA" id="ARBA00022475"/>
    </source>
</evidence>
<feature type="transmembrane region" description="Helical" evidence="8">
    <location>
        <begin position="52"/>
        <end position="84"/>
    </location>
</feature>
<evidence type="ECO:0000313" key="10">
    <source>
        <dbReference type="Proteomes" id="UP000247973"/>
    </source>
</evidence>
<keyword evidence="3" id="KW-1003">Cell membrane</keyword>
<evidence type="ECO:0000256" key="5">
    <source>
        <dbReference type="ARBA" id="ARBA00022960"/>
    </source>
</evidence>
<comment type="caution">
    <text evidence="9">The sequence shown here is derived from an EMBL/GenBank/DDBJ whole genome shotgun (WGS) entry which is preliminary data.</text>
</comment>
<dbReference type="Proteomes" id="UP000247973">
    <property type="component" value="Unassembled WGS sequence"/>
</dbReference>
<evidence type="ECO:0000256" key="7">
    <source>
        <dbReference type="ARBA" id="ARBA00023136"/>
    </source>
</evidence>
<dbReference type="RefSeq" id="WP_110310529.1">
    <property type="nucleotide sequence ID" value="NZ_QICL01000010.1"/>
</dbReference>
<evidence type="ECO:0000313" key="9">
    <source>
        <dbReference type="EMBL" id="PXV64407.1"/>
    </source>
</evidence>
<keyword evidence="4 8" id="KW-0812">Transmembrane</keyword>
<evidence type="ECO:0000256" key="1">
    <source>
        <dbReference type="ARBA" id="ARBA00004651"/>
    </source>
</evidence>
<dbReference type="GO" id="GO:0005886">
    <property type="term" value="C:plasma membrane"/>
    <property type="evidence" value="ECO:0007669"/>
    <property type="project" value="UniProtKB-SubCell"/>
</dbReference>
<dbReference type="GO" id="GO:0008360">
    <property type="term" value="P:regulation of cell shape"/>
    <property type="evidence" value="ECO:0007669"/>
    <property type="project" value="UniProtKB-KW"/>
</dbReference>
<sequence>MAGNWLKQLISFIILVLLQVLVLNHISFLGYATPFLYIYFIIKMPIGTNRNFVLIMAFLLGFSIDIFCNTLGQNAAAAVLAAFMRRPVQGLFFAREDFEHFIPSIPNLGLAFVKYTIVIVFIHHLALISISSFSYLNFFTIMLRVLSSTLLTSILIYAIEGFSVKRKRA</sequence>
<feature type="transmembrane region" description="Helical" evidence="8">
    <location>
        <begin position="12"/>
        <end position="40"/>
    </location>
</feature>
<dbReference type="NCBIfam" id="TIGR03426">
    <property type="entry name" value="shape_MreD"/>
    <property type="match status" value="1"/>
</dbReference>
<evidence type="ECO:0000256" key="4">
    <source>
        <dbReference type="ARBA" id="ARBA00022692"/>
    </source>
</evidence>
<dbReference type="AlphaFoldDB" id="A0A2V3PNN8"/>
<accession>A0A2V3PNN8</accession>
<keyword evidence="7 8" id="KW-0472">Membrane</keyword>
<evidence type="ECO:0000256" key="2">
    <source>
        <dbReference type="ARBA" id="ARBA00007776"/>
    </source>
</evidence>
<dbReference type="EMBL" id="QICL01000010">
    <property type="protein sequence ID" value="PXV64407.1"/>
    <property type="molecule type" value="Genomic_DNA"/>
</dbReference>